<keyword evidence="6" id="KW-0472">Membrane</keyword>
<dbReference type="InterPro" id="IPR029012">
    <property type="entry name" value="Helix_hairpin_bin_sf"/>
</dbReference>
<dbReference type="InterPro" id="IPR009851">
    <property type="entry name" value="Mod_r"/>
</dbReference>
<dbReference type="GO" id="GO:0000813">
    <property type="term" value="C:ESCRT I complex"/>
    <property type="evidence" value="ECO:0007669"/>
    <property type="project" value="UniProtKB-ARBA"/>
</dbReference>
<evidence type="ECO:0000256" key="7">
    <source>
        <dbReference type="ARBA" id="ARBA00025010"/>
    </source>
</evidence>
<dbReference type="GO" id="GO:0006623">
    <property type="term" value="P:protein targeting to vacuole"/>
    <property type="evidence" value="ECO:0007669"/>
    <property type="project" value="TreeGrafter"/>
</dbReference>
<reference evidence="12 13" key="1">
    <citation type="submission" date="2019-01" db="EMBL/GenBank/DDBJ databases">
        <title>Genome Assembly of Collichthys lucidus.</title>
        <authorList>
            <person name="Cai M."/>
            <person name="Xiao S."/>
        </authorList>
    </citation>
    <scope>NUCLEOTIDE SEQUENCE [LARGE SCALE GENOMIC DNA]</scope>
    <source>
        <strain evidence="12">JT15FE1705JMU</strain>
        <tissue evidence="12">Muscle</tissue>
    </source>
</reference>
<protein>
    <submittedName>
        <fullName evidence="12">Vacuolar protein sorting-associated protein 37B</fullName>
    </submittedName>
</protein>
<dbReference type="SUPFAM" id="SSF140111">
    <property type="entry name" value="Endosomal sorting complex assembly domain"/>
    <property type="match status" value="1"/>
</dbReference>
<evidence type="ECO:0000256" key="8">
    <source>
        <dbReference type="PROSITE-ProRule" id="PRU00646"/>
    </source>
</evidence>
<evidence type="ECO:0000256" key="4">
    <source>
        <dbReference type="ARBA" id="ARBA00022753"/>
    </source>
</evidence>
<evidence type="ECO:0000256" key="6">
    <source>
        <dbReference type="ARBA" id="ARBA00023136"/>
    </source>
</evidence>
<comment type="similarity">
    <text evidence="2">Belongs to the VPS37 family.</text>
</comment>
<dbReference type="GO" id="GO:0036258">
    <property type="term" value="P:multivesicular body assembly"/>
    <property type="evidence" value="ECO:0007669"/>
    <property type="project" value="UniProtKB-ARBA"/>
</dbReference>
<dbReference type="FunFam" id="1.10.287.660:FF:000003">
    <property type="entry name" value="vacuolar protein sorting-associated protein 37B"/>
    <property type="match status" value="1"/>
</dbReference>
<dbReference type="PROSITE" id="PS51314">
    <property type="entry name" value="VPS37_C"/>
    <property type="match status" value="1"/>
</dbReference>
<dbReference type="EMBL" id="CM014088">
    <property type="protein sequence ID" value="TKS78096.1"/>
    <property type="molecule type" value="Genomic_DNA"/>
</dbReference>
<evidence type="ECO:0000256" key="2">
    <source>
        <dbReference type="ARBA" id="ARBA00007617"/>
    </source>
</evidence>
<dbReference type="GO" id="GO:0006612">
    <property type="term" value="P:protein targeting to membrane"/>
    <property type="evidence" value="ECO:0007669"/>
    <property type="project" value="TreeGrafter"/>
</dbReference>
<dbReference type="GO" id="GO:0048306">
    <property type="term" value="F:calcium-dependent protein binding"/>
    <property type="evidence" value="ECO:0007669"/>
    <property type="project" value="UniProtKB-ARBA"/>
</dbReference>
<keyword evidence="9" id="KW-0175">Coiled coil</keyword>
<dbReference type="InterPro" id="IPR037202">
    <property type="entry name" value="ESCRT_assembly_dom"/>
</dbReference>
<dbReference type="GO" id="GO:0043162">
    <property type="term" value="P:ubiquitin-dependent protein catabolic process via the multivesicular body sorting pathway"/>
    <property type="evidence" value="ECO:0007669"/>
    <property type="project" value="TreeGrafter"/>
</dbReference>
<dbReference type="GO" id="GO:0039702">
    <property type="term" value="P:viral budding via host ESCRT complex"/>
    <property type="evidence" value="ECO:0007669"/>
    <property type="project" value="UniProtKB-ARBA"/>
</dbReference>
<evidence type="ECO:0000256" key="9">
    <source>
        <dbReference type="SAM" id="Coils"/>
    </source>
</evidence>
<feature type="compositionally biased region" description="Low complexity" evidence="10">
    <location>
        <begin position="253"/>
        <end position="262"/>
    </location>
</feature>
<proteinExistence type="inferred from homology"/>
<dbReference type="STRING" id="240159.A0A4U5USI5"/>
<keyword evidence="13" id="KW-1185">Reference proteome</keyword>
<evidence type="ECO:0000256" key="1">
    <source>
        <dbReference type="ARBA" id="ARBA00004633"/>
    </source>
</evidence>
<feature type="compositionally biased region" description="Pro residues" evidence="10">
    <location>
        <begin position="303"/>
        <end position="314"/>
    </location>
</feature>
<keyword evidence="5 8" id="KW-0653">Protein transport</keyword>
<evidence type="ECO:0000256" key="10">
    <source>
        <dbReference type="SAM" id="MobiDB-lite"/>
    </source>
</evidence>
<dbReference type="GO" id="GO:0031902">
    <property type="term" value="C:late endosome membrane"/>
    <property type="evidence" value="ECO:0007669"/>
    <property type="project" value="UniProtKB-SubCell"/>
</dbReference>
<dbReference type="PANTHER" id="PTHR13678">
    <property type="entry name" value="VACUOLAR PROTEIN SORTING-ASSOCIATED PROTEIN 37"/>
    <property type="match status" value="1"/>
</dbReference>
<comment type="function">
    <text evidence="7">Component of the ESCRT-I complex, a regulator of vesicular trafficking process. Required for the sorting of endocytic ubiquitinated cargos into multivesicular bodies. May be involved in cell growth and differentiation.</text>
</comment>
<evidence type="ECO:0000313" key="13">
    <source>
        <dbReference type="Proteomes" id="UP000298787"/>
    </source>
</evidence>
<sequence>MSSFNNKFSSYTMTQLNEILEDDDKLTKMVQDMEEMQDVQQSKEMTLVTNRTLAEQNLALQPRLEHKKEQLTKRYSCLQENFESYQLRKSTLGPDCVGHWAGSLLSQRITALCGGVLRICLKVHLVMDHSSGNTSLDTLLALLQAEGAKIEEETENMADSFLDGDMTLDAFIDAYQSNRKLAHLRRVKIEKLQEMVLQGQRLPQVLPVPTSRSQDVSVAARPSSSSLLTETSNSSSPIAQPRRKPPPPPSQPAPILNSASAAAPPPPVFCSASPYPPIPPRTGQPFPNVPSGYPNHFISQYPPALPQRPSPRMAPQPGFIMQ</sequence>
<accession>A0A4U5USI5</accession>
<keyword evidence="4" id="KW-0967">Endosome</keyword>
<name>A0A4U5USI5_COLLU</name>
<feature type="compositionally biased region" description="Low complexity" evidence="10">
    <location>
        <begin position="223"/>
        <end position="240"/>
    </location>
</feature>
<dbReference type="GO" id="GO:0016236">
    <property type="term" value="P:macroautophagy"/>
    <property type="evidence" value="ECO:0007669"/>
    <property type="project" value="UniProtKB-ARBA"/>
</dbReference>
<dbReference type="Proteomes" id="UP000298787">
    <property type="component" value="Chromosome 11"/>
</dbReference>
<feature type="compositionally biased region" description="Pro residues" evidence="10">
    <location>
        <begin position="263"/>
        <end position="282"/>
    </location>
</feature>
<gene>
    <name evidence="12" type="ORF">D9C73_013078</name>
</gene>
<dbReference type="PANTHER" id="PTHR13678:SF9">
    <property type="entry name" value="VACUOLAR PROTEIN SORTING-ASSOCIATED PROTEIN 37B"/>
    <property type="match status" value="1"/>
</dbReference>
<comment type="subcellular location">
    <subcellularLocation>
        <location evidence="1">Late endosome membrane</location>
        <topology evidence="1">Peripheral membrane protein</topology>
    </subcellularLocation>
</comment>
<keyword evidence="3 8" id="KW-0813">Transport</keyword>
<dbReference type="Gene3D" id="1.10.287.660">
    <property type="entry name" value="Helix hairpin bin"/>
    <property type="match status" value="1"/>
</dbReference>
<feature type="region of interest" description="Disordered" evidence="10">
    <location>
        <begin position="208"/>
        <end position="322"/>
    </location>
</feature>
<organism evidence="12 13">
    <name type="scientific">Collichthys lucidus</name>
    <name type="common">Big head croaker</name>
    <name type="synonym">Sciaena lucida</name>
    <dbReference type="NCBI Taxonomy" id="240159"/>
    <lineage>
        <taxon>Eukaryota</taxon>
        <taxon>Metazoa</taxon>
        <taxon>Chordata</taxon>
        <taxon>Craniata</taxon>
        <taxon>Vertebrata</taxon>
        <taxon>Euteleostomi</taxon>
        <taxon>Actinopterygii</taxon>
        <taxon>Neopterygii</taxon>
        <taxon>Teleostei</taxon>
        <taxon>Neoteleostei</taxon>
        <taxon>Acanthomorphata</taxon>
        <taxon>Eupercaria</taxon>
        <taxon>Sciaenidae</taxon>
        <taxon>Collichthys</taxon>
    </lineage>
</organism>
<evidence type="ECO:0000259" key="11">
    <source>
        <dbReference type="PROSITE" id="PS51314"/>
    </source>
</evidence>
<dbReference type="AlphaFoldDB" id="A0A4U5USI5"/>
<evidence type="ECO:0000313" key="12">
    <source>
        <dbReference type="EMBL" id="TKS78096.1"/>
    </source>
</evidence>
<evidence type="ECO:0000256" key="5">
    <source>
        <dbReference type="ARBA" id="ARBA00022927"/>
    </source>
</evidence>
<evidence type="ECO:0000256" key="3">
    <source>
        <dbReference type="ARBA" id="ARBA00022448"/>
    </source>
</evidence>
<feature type="domain" description="VPS37 C-terminal" evidence="11">
    <location>
        <begin position="117"/>
        <end position="206"/>
    </location>
</feature>
<dbReference type="Pfam" id="PF07200">
    <property type="entry name" value="Mod_r"/>
    <property type="match status" value="2"/>
</dbReference>
<feature type="coiled-coil region" evidence="9">
    <location>
        <begin position="61"/>
        <end position="88"/>
    </location>
</feature>